<accession>A0A1V9YJY8</accession>
<dbReference type="GO" id="GO:0006511">
    <property type="term" value="P:ubiquitin-dependent protein catabolic process"/>
    <property type="evidence" value="ECO:0007669"/>
    <property type="project" value="InterPro"/>
</dbReference>
<evidence type="ECO:0000256" key="3">
    <source>
        <dbReference type="ARBA" id="ARBA00022499"/>
    </source>
</evidence>
<proteinExistence type="inferred from homology"/>
<dbReference type="InterPro" id="IPR059120">
    <property type="entry name" value="Cullin-like_AB"/>
</dbReference>
<dbReference type="SUPFAM" id="SSF75632">
    <property type="entry name" value="Cullin homology domain"/>
    <property type="match status" value="1"/>
</dbReference>
<evidence type="ECO:0000256" key="2">
    <source>
        <dbReference type="ARBA" id="ARBA00006019"/>
    </source>
</evidence>
<keyword evidence="4" id="KW-0833">Ubl conjugation pathway</keyword>
<dbReference type="Pfam" id="PF10557">
    <property type="entry name" value="Cullin_Nedd8"/>
    <property type="match status" value="1"/>
</dbReference>
<dbReference type="Gene3D" id="1.20.1310.10">
    <property type="entry name" value="Cullin Repeats"/>
    <property type="match status" value="4"/>
</dbReference>
<dbReference type="Gene3D" id="3.30.230.130">
    <property type="entry name" value="Cullin, Chain C, Domain 2"/>
    <property type="match status" value="1"/>
</dbReference>
<dbReference type="InterPro" id="IPR019559">
    <property type="entry name" value="Cullin_neddylation_domain"/>
</dbReference>
<reference evidence="10 11" key="1">
    <citation type="journal article" date="2014" name="Genome Biol. Evol.">
        <title>The secreted proteins of Achlya hypogyna and Thraustotheca clavata identify the ancestral oomycete secretome and reveal gene acquisitions by horizontal gene transfer.</title>
        <authorList>
            <person name="Misner I."/>
            <person name="Blouin N."/>
            <person name="Leonard G."/>
            <person name="Richards T.A."/>
            <person name="Lane C.E."/>
        </authorList>
    </citation>
    <scope>NUCLEOTIDE SEQUENCE [LARGE SCALE GENOMIC DNA]</scope>
    <source>
        <strain evidence="10 11">ATCC 48635</strain>
    </source>
</reference>
<dbReference type="STRING" id="1202772.A0A1V9YJY8"/>
<dbReference type="FunFam" id="1.20.1310.10:FF:000014">
    <property type="entry name" value="Cullin 5"/>
    <property type="match status" value="1"/>
</dbReference>
<dbReference type="OrthoDB" id="27073at2759"/>
<dbReference type="Pfam" id="PF00888">
    <property type="entry name" value="Cullin"/>
    <property type="match status" value="1"/>
</dbReference>
<evidence type="ECO:0000256" key="7">
    <source>
        <dbReference type="PROSITE-ProRule" id="PRU00330"/>
    </source>
</evidence>
<dbReference type="Pfam" id="PF26557">
    <property type="entry name" value="Cullin_AB"/>
    <property type="match status" value="1"/>
</dbReference>
<evidence type="ECO:0000256" key="6">
    <source>
        <dbReference type="ARBA" id="ARBA00040451"/>
    </source>
</evidence>
<dbReference type="SMART" id="SM00182">
    <property type="entry name" value="CULLIN"/>
    <property type="match status" value="1"/>
</dbReference>
<comment type="pathway">
    <text evidence="1">Protein modification; protein ubiquitination.</text>
</comment>
<dbReference type="InterPro" id="IPR001373">
    <property type="entry name" value="Cullin_N"/>
</dbReference>
<dbReference type="Proteomes" id="UP000243579">
    <property type="component" value="Unassembled WGS sequence"/>
</dbReference>
<dbReference type="Gene3D" id="1.10.10.10">
    <property type="entry name" value="Winged helix-like DNA-binding domain superfamily/Winged helix DNA-binding domain"/>
    <property type="match status" value="1"/>
</dbReference>
<dbReference type="InterPro" id="IPR016159">
    <property type="entry name" value="Cullin_repeat-like_dom_sf"/>
</dbReference>
<evidence type="ECO:0000259" key="9">
    <source>
        <dbReference type="PROSITE" id="PS50069"/>
    </source>
</evidence>
<dbReference type="SUPFAM" id="SSF46785">
    <property type="entry name" value="Winged helix' DNA-binding domain"/>
    <property type="match status" value="1"/>
</dbReference>
<gene>
    <name evidence="10" type="ORF">ACHHYP_11045</name>
</gene>
<name>A0A1V9YJY8_ACHHY</name>
<comment type="caution">
    <text evidence="10">The sequence shown here is derived from an EMBL/GenBank/DDBJ whole genome shotgun (WGS) entry which is preliminary data.</text>
</comment>
<feature type="domain" description="Cullin family profile" evidence="9">
    <location>
        <begin position="385"/>
        <end position="609"/>
    </location>
</feature>
<evidence type="ECO:0000256" key="1">
    <source>
        <dbReference type="ARBA" id="ARBA00004906"/>
    </source>
</evidence>
<dbReference type="SMART" id="SM00884">
    <property type="entry name" value="Cullin_Nedd8"/>
    <property type="match status" value="1"/>
</dbReference>
<evidence type="ECO:0000256" key="4">
    <source>
        <dbReference type="ARBA" id="ARBA00022786"/>
    </source>
</evidence>
<dbReference type="InterPro" id="IPR045093">
    <property type="entry name" value="Cullin"/>
</dbReference>
<dbReference type="PANTHER" id="PTHR11932">
    <property type="entry name" value="CULLIN"/>
    <property type="match status" value="1"/>
</dbReference>
<keyword evidence="5" id="KW-0832">Ubl conjugation</keyword>
<dbReference type="GO" id="GO:0031625">
    <property type="term" value="F:ubiquitin protein ligase binding"/>
    <property type="evidence" value="ECO:0007669"/>
    <property type="project" value="InterPro"/>
</dbReference>
<evidence type="ECO:0000313" key="10">
    <source>
        <dbReference type="EMBL" id="OQR86063.1"/>
    </source>
</evidence>
<dbReference type="InterPro" id="IPR036388">
    <property type="entry name" value="WH-like_DNA-bd_sf"/>
</dbReference>
<protein>
    <recommendedName>
        <fullName evidence="6">Cullin-5</fullName>
    </recommendedName>
</protein>
<sequence length="755" mass="85620">MSLLKSKPVDFDSVWSEIEPSVEVLVNGSHRPFSYEKWQGVYHGVYSICTNPGAPQAEALFFQLREILVRRVTEIVEILAAEPGDAEFLALYCSHFNVYSTGSNYVSELFAYLNRYWIRYAHSEYGQAPIPGVYPVPELALRIWRDIVHSTLQQRVVNALLHIFRAARVAGDAYFEHGDLVATTVQIYLVLGLNKQDPLKLYRQEVETVFLQDTAVYYAGLAQTLLTQVSIAEYLEIVETLCKQEERRCEGKMHRITVKQARQTCCRVLVEDHADRICDHVDAFLEAHRTRDLHRLFTLFSELPHEHALMMFKGNLKKFIEKSGLAVVRQFQTEDTLRNPQEYIDALVAVREKYVELIREAFGFHALMRTALDQACRAFANAHPRLPELLAKYTHLLMTKPGLNDNEVEAKIDHIGVVFCLLDDKDVFKKFYAKLLSQRLIHGSSMAQDFELLLVQKLRDICGCDFVSKLQKMFADKLLSQTTTATYRQWRHEHHAMNEPNYLVAFAFDVLTAGVWPIPTPSAPSPLVLPVVCQYQVDLFTSFYVGQSTGRRLHWVHALSHGLLRLSLGGRTYEIHASLYQMLLLLLFNDQTTRSVAELRQLTGVPSAEAIQLHLQPLVKIKLLAAPDAAVYVLNTAFSHKRSRIKAMPAQSVIDLQAPAAASPPREVTDDRKMALQAAIVRVMKARRECSFGQLHAEATAMLANQFVPSADFVQTNVDLLVEKEYVRVAAQQPEAAYVTNRLAAQAATLYVYVA</sequence>
<dbReference type="EMBL" id="JNBR01001536">
    <property type="protein sequence ID" value="OQR86063.1"/>
    <property type="molecule type" value="Genomic_DNA"/>
</dbReference>
<dbReference type="InterPro" id="IPR016158">
    <property type="entry name" value="Cullin_homology"/>
</dbReference>
<dbReference type="AlphaFoldDB" id="A0A1V9YJY8"/>
<keyword evidence="11" id="KW-1185">Reference proteome</keyword>
<evidence type="ECO:0000256" key="8">
    <source>
        <dbReference type="RuleBase" id="RU003829"/>
    </source>
</evidence>
<dbReference type="InterPro" id="IPR036317">
    <property type="entry name" value="Cullin_homology_sf"/>
</dbReference>
<dbReference type="SUPFAM" id="SSF74788">
    <property type="entry name" value="Cullin repeat-like"/>
    <property type="match status" value="1"/>
</dbReference>
<evidence type="ECO:0000313" key="11">
    <source>
        <dbReference type="Proteomes" id="UP000243579"/>
    </source>
</evidence>
<evidence type="ECO:0000256" key="5">
    <source>
        <dbReference type="ARBA" id="ARBA00022843"/>
    </source>
</evidence>
<keyword evidence="3" id="KW-1017">Isopeptide bond</keyword>
<organism evidence="10 11">
    <name type="scientific">Achlya hypogyna</name>
    <name type="common">Oomycete</name>
    <name type="synonym">Protoachlya hypogyna</name>
    <dbReference type="NCBI Taxonomy" id="1202772"/>
    <lineage>
        <taxon>Eukaryota</taxon>
        <taxon>Sar</taxon>
        <taxon>Stramenopiles</taxon>
        <taxon>Oomycota</taxon>
        <taxon>Saprolegniomycetes</taxon>
        <taxon>Saprolegniales</taxon>
        <taxon>Achlyaceae</taxon>
        <taxon>Achlya</taxon>
    </lineage>
</organism>
<dbReference type="InterPro" id="IPR036390">
    <property type="entry name" value="WH_DNA-bd_sf"/>
</dbReference>
<comment type="similarity">
    <text evidence="2 7 8">Belongs to the cullin family.</text>
</comment>
<dbReference type="PROSITE" id="PS50069">
    <property type="entry name" value="CULLIN_2"/>
    <property type="match status" value="1"/>
</dbReference>